<evidence type="ECO:0000256" key="1">
    <source>
        <dbReference type="ARBA" id="ARBA00009437"/>
    </source>
</evidence>
<dbReference type="FunFam" id="1.10.10.10:FF:000001">
    <property type="entry name" value="LysR family transcriptional regulator"/>
    <property type="match status" value="1"/>
</dbReference>
<name>A0A7X8TPH4_9VIBR</name>
<reference evidence="6 7" key="1">
    <citation type="submission" date="2020-04" db="EMBL/GenBank/DDBJ databases">
        <title>Vibrio sp. SM6, a novel species isolated from seawater.</title>
        <authorList>
            <person name="Wang X."/>
        </authorList>
    </citation>
    <scope>NUCLEOTIDE SEQUENCE [LARGE SCALE GENOMIC DNA]</scope>
    <source>
        <strain evidence="6 7">SM6</strain>
    </source>
</reference>
<gene>
    <name evidence="6" type="ORF">HGP28_02875</name>
</gene>
<accession>A0A7X8TPH4</accession>
<protein>
    <submittedName>
        <fullName evidence="6">LysR family transcriptional regulator</fullName>
    </submittedName>
</protein>
<comment type="caution">
    <text evidence="6">The sequence shown here is derived from an EMBL/GenBank/DDBJ whole genome shotgun (WGS) entry which is preliminary data.</text>
</comment>
<dbReference type="GO" id="GO:0003700">
    <property type="term" value="F:DNA-binding transcription factor activity"/>
    <property type="evidence" value="ECO:0007669"/>
    <property type="project" value="InterPro"/>
</dbReference>
<dbReference type="PANTHER" id="PTHR30126:SF91">
    <property type="entry name" value="LYSR FAMILY TRANSCRIPTIONAL REGULATOR"/>
    <property type="match status" value="1"/>
</dbReference>
<dbReference type="PROSITE" id="PS50931">
    <property type="entry name" value="HTH_LYSR"/>
    <property type="match status" value="1"/>
</dbReference>
<organism evidence="6 7">
    <name type="scientific">Vibrio agarilyticus</name>
    <dbReference type="NCBI Taxonomy" id="2726741"/>
    <lineage>
        <taxon>Bacteria</taxon>
        <taxon>Pseudomonadati</taxon>
        <taxon>Pseudomonadota</taxon>
        <taxon>Gammaproteobacteria</taxon>
        <taxon>Vibrionales</taxon>
        <taxon>Vibrionaceae</taxon>
        <taxon>Vibrio</taxon>
    </lineage>
</organism>
<comment type="similarity">
    <text evidence="1">Belongs to the LysR transcriptional regulatory family.</text>
</comment>
<dbReference type="InterPro" id="IPR036388">
    <property type="entry name" value="WH-like_DNA-bd_sf"/>
</dbReference>
<dbReference type="GO" id="GO:0000976">
    <property type="term" value="F:transcription cis-regulatory region binding"/>
    <property type="evidence" value="ECO:0007669"/>
    <property type="project" value="TreeGrafter"/>
</dbReference>
<dbReference type="PANTHER" id="PTHR30126">
    <property type="entry name" value="HTH-TYPE TRANSCRIPTIONAL REGULATOR"/>
    <property type="match status" value="1"/>
</dbReference>
<evidence type="ECO:0000259" key="5">
    <source>
        <dbReference type="PROSITE" id="PS50931"/>
    </source>
</evidence>
<dbReference type="RefSeq" id="WP_168834932.1">
    <property type="nucleotide sequence ID" value="NZ_JABAIK010000002.1"/>
</dbReference>
<keyword evidence="7" id="KW-1185">Reference proteome</keyword>
<keyword evidence="3" id="KW-0238">DNA-binding</keyword>
<evidence type="ECO:0000256" key="2">
    <source>
        <dbReference type="ARBA" id="ARBA00023015"/>
    </source>
</evidence>
<dbReference type="EMBL" id="JABAIK010000002">
    <property type="protein sequence ID" value="NLS11833.1"/>
    <property type="molecule type" value="Genomic_DNA"/>
</dbReference>
<proteinExistence type="inferred from homology"/>
<evidence type="ECO:0000256" key="4">
    <source>
        <dbReference type="ARBA" id="ARBA00023163"/>
    </source>
</evidence>
<dbReference type="SUPFAM" id="SSF46785">
    <property type="entry name" value="Winged helix' DNA-binding domain"/>
    <property type="match status" value="1"/>
</dbReference>
<dbReference type="Gene3D" id="3.40.190.290">
    <property type="match status" value="1"/>
</dbReference>
<dbReference type="InterPro" id="IPR000847">
    <property type="entry name" value="LysR_HTH_N"/>
</dbReference>
<dbReference type="CDD" id="cd05466">
    <property type="entry name" value="PBP2_LTTR_substrate"/>
    <property type="match status" value="1"/>
</dbReference>
<dbReference type="AlphaFoldDB" id="A0A7X8TPH4"/>
<dbReference type="InterPro" id="IPR036390">
    <property type="entry name" value="WH_DNA-bd_sf"/>
</dbReference>
<dbReference type="Pfam" id="PF03466">
    <property type="entry name" value="LysR_substrate"/>
    <property type="match status" value="1"/>
</dbReference>
<evidence type="ECO:0000256" key="3">
    <source>
        <dbReference type="ARBA" id="ARBA00023125"/>
    </source>
</evidence>
<dbReference type="Pfam" id="PF00126">
    <property type="entry name" value="HTH_1"/>
    <property type="match status" value="1"/>
</dbReference>
<dbReference type="InterPro" id="IPR005119">
    <property type="entry name" value="LysR_subst-bd"/>
</dbReference>
<evidence type="ECO:0000313" key="6">
    <source>
        <dbReference type="EMBL" id="NLS11833.1"/>
    </source>
</evidence>
<evidence type="ECO:0000313" key="7">
    <source>
        <dbReference type="Proteomes" id="UP000535589"/>
    </source>
</evidence>
<keyword evidence="4" id="KW-0804">Transcription</keyword>
<dbReference type="SUPFAM" id="SSF53850">
    <property type="entry name" value="Periplasmic binding protein-like II"/>
    <property type="match status" value="1"/>
</dbReference>
<feature type="domain" description="HTH lysR-type" evidence="5">
    <location>
        <begin position="1"/>
        <end position="59"/>
    </location>
</feature>
<dbReference type="Gene3D" id="1.10.10.10">
    <property type="entry name" value="Winged helix-like DNA-binding domain superfamily/Winged helix DNA-binding domain"/>
    <property type="match status" value="1"/>
</dbReference>
<dbReference type="Proteomes" id="UP000535589">
    <property type="component" value="Unassembled WGS sequence"/>
</dbReference>
<keyword evidence="2" id="KW-0805">Transcription regulation</keyword>
<sequence length="298" mass="33536">MCNLDQLQMLVLAAELGSFSACARRLGKVQSAISQGIAHLEADLAMTLFDRSTRKPTLTRDGERIYQCAKAILQQTTELEKTAAAIHAKEEALIRIAVDKAIQVPRFYDVLARFAHEFPHTQIELLTLASTDIVKQLIAHRLDLGVMFADLSFCRDVALCYIGSLDFHAVCHPDYPLASMTQISDSDLLPYRQMVLRGEYGNYGGYGEELAHFTSLSSRTWWCNNFESMLTLVEKKLGWAYLPVTLTTDALTQRRLQAIDVSFDHKTWNLPVDLITQKGANHGPAMRWLTTELKELLS</sequence>